<evidence type="ECO:0000256" key="3">
    <source>
        <dbReference type="ARBA" id="ARBA00023002"/>
    </source>
</evidence>
<organism evidence="8 9">
    <name type="scientific">candidate division WWE3 bacterium</name>
    <dbReference type="NCBI Taxonomy" id="2053526"/>
    <lineage>
        <taxon>Bacteria</taxon>
        <taxon>Katanobacteria</taxon>
    </lineage>
</organism>
<dbReference type="PROSITE" id="PS00798">
    <property type="entry name" value="ALDOKETO_REDUCTASE_1"/>
    <property type="match status" value="1"/>
</dbReference>
<evidence type="ECO:0000313" key="9">
    <source>
        <dbReference type="Proteomes" id="UP000751518"/>
    </source>
</evidence>
<evidence type="ECO:0000313" key="8">
    <source>
        <dbReference type="EMBL" id="MCA9392013.1"/>
    </source>
</evidence>
<dbReference type="EMBL" id="JAGQKZ010000014">
    <property type="protein sequence ID" value="MCA9392013.1"/>
    <property type="molecule type" value="Genomic_DNA"/>
</dbReference>
<dbReference type="InterPro" id="IPR020471">
    <property type="entry name" value="AKR"/>
</dbReference>
<dbReference type="InterPro" id="IPR036812">
    <property type="entry name" value="NAD(P)_OxRdtase_dom_sf"/>
</dbReference>
<dbReference type="Proteomes" id="UP000751518">
    <property type="component" value="Unassembled WGS sequence"/>
</dbReference>
<evidence type="ECO:0000256" key="4">
    <source>
        <dbReference type="PIRSR" id="PIRSR000097-1"/>
    </source>
</evidence>
<gene>
    <name evidence="8" type="ORF">KC614_02300</name>
</gene>
<dbReference type="AlphaFoldDB" id="A0A955LKE1"/>
<dbReference type="PANTHER" id="PTHR43827">
    <property type="entry name" value="2,5-DIKETO-D-GLUCONIC ACID REDUCTASE"/>
    <property type="match status" value="1"/>
</dbReference>
<dbReference type="InterPro" id="IPR023210">
    <property type="entry name" value="NADP_OxRdtase_dom"/>
</dbReference>
<feature type="binding site" evidence="5">
    <location>
        <position position="112"/>
    </location>
    <ligand>
        <name>substrate</name>
    </ligand>
</feature>
<reference evidence="8" key="1">
    <citation type="submission" date="2020-04" db="EMBL/GenBank/DDBJ databases">
        <authorList>
            <person name="Zhang T."/>
        </authorList>
    </citation>
    <scope>NUCLEOTIDE SEQUENCE</scope>
    <source>
        <strain evidence="8">HKST-UBA03</strain>
    </source>
</reference>
<evidence type="ECO:0000259" key="7">
    <source>
        <dbReference type="Pfam" id="PF00248"/>
    </source>
</evidence>
<comment type="caution">
    <text evidence="8">The sequence shown here is derived from an EMBL/GenBank/DDBJ whole genome shotgun (WGS) entry which is preliminary data.</text>
</comment>
<dbReference type="PROSITE" id="PS00063">
    <property type="entry name" value="ALDOKETO_REDUCTASE_3"/>
    <property type="match status" value="1"/>
</dbReference>
<dbReference type="PROSITE" id="PS00062">
    <property type="entry name" value="ALDOKETO_REDUCTASE_2"/>
    <property type="match status" value="1"/>
</dbReference>
<dbReference type="FunFam" id="3.20.20.100:FF:000015">
    <property type="entry name" value="Oxidoreductase, aldo/keto reductase family"/>
    <property type="match status" value="1"/>
</dbReference>
<comment type="similarity">
    <text evidence="1">Belongs to the aldo/keto reductase family.</text>
</comment>
<accession>A0A955LKE1</accession>
<reference evidence="8" key="2">
    <citation type="journal article" date="2021" name="Microbiome">
        <title>Successional dynamics and alternative stable states in a saline activated sludge microbial community over 9 years.</title>
        <authorList>
            <person name="Wang Y."/>
            <person name="Ye J."/>
            <person name="Ju F."/>
            <person name="Liu L."/>
            <person name="Boyd J.A."/>
            <person name="Deng Y."/>
            <person name="Parks D.H."/>
            <person name="Jiang X."/>
            <person name="Yin X."/>
            <person name="Woodcroft B.J."/>
            <person name="Tyson G.W."/>
            <person name="Hugenholtz P."/>
            <person name="Polz M.F."/>
            <person name="Zhang T."/>
        </authorList>
    </citation>
    <scope>NUCLEOTIDE SEQUENCE</scope>
    <source>
        <strain evidence="8">HKST-UBA03</strain>
    </source>
</reference>
<keyword evidence="3" id="KW-0560">Oxidoreductase</keyword>
<dbReference type="Pfam" id="PF00248">
    <property type="entry name" value="Aldo_ket_red"/>
    <property type="match status" value="1"/>
</dbReference>
<dbReference type="Gene3D" id="3.20.20.100">
    <property type="entry name" value="NADP-dependent oxidoreductase domain"/>
    <property type="match status" value="1"/>
</dbReference>
<dbReference type="SUPFAM" id="SSF51430">
    <property type="entry name" value="NAD(P)-linked oxidoreductase"/>
    <property type="match status" value="1"/>
</dbReference>
<keyword evidence="2" id="KW-0521">NADP</keyword>
<dbReference type="PIRSF" id="PIRSF000097">
    <property type="entry name" value="AKR"/>
    <property type="match status" value="1"/>
</dbReference>
<feature type="site" description="Lowers pKa of active site Tyr" evidence="6">
    <location>
        <position position="79"/>
    </location>
</feature>
<evidence type="ECO:0000256" key="5">
    <source>
        <dbReference type="PIRSR" id="PIRSR000097-2"/>
    </source>
</evidence>
<dbReference type="PANTHER" id="PTHR43827:SF3">
    <property type="entry name" value="NADP-DEPENDENT OXIDOREDUCTASE DOMAIN-CONTAINING PROTEIN"/>
    <property type="match status" value="1"/>
</dbReference>
<evidence type="ECO:0000256" key="1">
    <source>
        <dbReference type="ARBA" id="ARBA00007905"/>
    </source>
</evidence>
<dbReference type="CDD" id="cd19071">
    <property type="entry name" value="AKR_AKR1-5-like"/>
    <property type="match status" value="1"/>
</dbReference>
<proteinExistence type="inferred from homology"/>
<feature type="active site" description="Proton donor" evidence="4">
    <location>
        <position position="54"/>
    </location>
</feature>
<evidence type="ECO:0000256" key="2">
    <source>
        <dbReference type="ARBA" id="ARBA00022857"/>
    </source>
</evidence>
<protein>
    <submittedName>
        <fullName evidence="8">Aldo/keto reductase</fullName>
    </submittedName>
</protein>
<dbReference type="GO" id="GO:0016616">
    <property type="term" value="F:oxidoreductase activity, acting on the CH-OH group of donors, NAD or NADP as acceptor"/>
    <property type="evidence" value="ECO:0007669"/>
    <property type="project" value="UniProtKB-ARBA"/>
</dbReference>
<feature type="domain" description="NADP-dependent oxidoreductase" evidence="7">
    <location>
        <begin position="20"/>
        <end position="263"/>
    </location>
</feature>
<dbReference type="PRINTS" id="PR00069">
    <property type="entry name" value="ALDKETRDTASE"/>
</dbReference>
<evidence type="ECO:0000256" key="6">
    <source>
        <dbReference type="PIRSR" id="PIRSR000097-3"/>
    </source>
</evidence>
<name>A0A955LKE1_UNCKA</name>
<sequence length="281" mass="32070">MSLELSSTIKLNNDVDIPVLGFGAYQLAKGDETYNAVRWALESGYRHIDTAQFYQNEKEVGTAIRESGIAREEIFVTTKLANANHGYEQTKIAFDASLKALGTDYIDLFLLHWPVEGKRLDSWKALEELVRTDECRSIGVSNFTEEHIDELMKGSKIVPAMNQVEFHPFLYQRGLFNYCQQHEIVITAYSPLTAGERLDDQTITSIAHSHNKTPAQVMIRWALQHDVVVIPKSAHKERIIENVAVFDFELSEEDMQTLDGLNEGLRFSWNPYDPEQVVRFS</sequence>
<dbReference type="InterPro" id="IPR018170">
    <property type="entry name" value="Aldo/ket_reductase_CS"/>
</dbReference>